<sequence>MINGINHLTLAVTDIQKSMFFYHKVLGMKLHASWTRGAYLTCDSLWVCLSLDHTRRVTRSEDTDYTHYAFSVTEDSFPIMVEKLKQSGVQTWKDNLSEGYSFYFLDPDGHKLEIHVGSLIERLKSCETTPYDRMVFYS</sequence>
<gene>
    <name evidence="3" type="ORF">OOA_07455</name>
</gene>
<dbReference type="OrthoDB" id="4265398at2"/>
<dbReference type="STRING" id="1141662.OOA_07455"/>
<dbReference type="GO" id="GO:0046872">
    <property type="term" value="F:metal ion binding"/>
    <property type="evidence" value="ECO:0007669"/>
    <property type="project" value="UniProtKB-KW"/>
</dbReference>
<reference evidence="3 4" key="1">
    <citation type="journal article" date="2012" name="BMC Genomics">
        <title>Comparative genomics of bacteria in the genus Providencia isolated from wild Drosophila melanogaster.</title>
        <authorList>
            <person name="Galac M.R."/>
            <person name="Lazzaro B.P."/>
        </authorList>
    </citation>
    <scope>NUCLEOTIDE SEQUENCE [LARGE SCALE GENOMIC DNA]</scope>
    <source>
        <strain evidence="3 4">DSM 19968</strain>
    </source>
</reference>
<dbReference type="RefSeq" id="WP_008911516.1">
    <property type="nucleotide sequence ID" value="NZ_KB233222.1"/>
</dbReference>
<evidence type="ECO:0000313" key="4">
    <source>
        <dbReference type="Proteomes" id="UP000009336"/>
    </source>
</evidence>
<dbReference type="InterPro" id="IPR037523">
    <property type="entry name" value="VOC_core"/>
</dbReference>
<dbReference type="Gene3D" id="3.10.180.10">
    <property type="entry name" value="2,3-Dihydroxybiphenyl 1,2-Dioxygenase, domain 1"/>
    <property type="match status" value="1"/>
</dbReference>
<keyword evidence="1" id="KW-0479">Metal-binding</keyword>
<keyword evidence="4" id="KW-1185">Reference proteome</keyword>
<comment type="caution">
    <text evidence="3">The sequence shown here is derived from an EMBL/GenBank/DDBJ whole genome shotgun (WGS) entry which is preliminary data.</text>
</comment>
<dbReference type="Pfam" id="PF00903">
    <property type="entry name" value="Glyoxalase"/>
    <property type="match status" value="1"/>
</dbReference>
<proteinExistence type="predicted"/>
<name>K8X1S7_9GAMM</name>
<dbReference type="eggNOG" id="COG0346">
    <property type="taxonomic scope" value="Bacteria"/>
</dbReference>
<dbReference type="NCBIfam" id="NF000496">
    <property type="entry name" value="Fos_GSH"/>
    <property type="match status" value="1"/>
</dbReference>
<dbReference type="InterPro" id="IPR004360">
    <property type="entry name" value="Glyas_Fos-R_dOase_dom"/>
</dbReference>
<dbReference type="PANTHER" id="PTHR36113">
    <property type="entry name" value="LYASE, PUTATIVE-RELATED-RELATED"/>
    <property type="match status" value="1"/>
</dbReference>
<evidence type="ECO:0000313" key="3">
    <source>
        <dbReference type="EMBL" id="EKT62405.1"/>
    </source>
</evidence>
<feature type="domain" description="VOC" evidence="2">
    <location>
        <begin position="4"/>
        <end position="117"/>
    </location>
</feature>
<accession>K8X1S7</accession>
<dbReference type="AlphaFoldDB" id="K8X1S7"/>
<dbReference type="HOGENOM" id="CLU_121356_0_0_6"/>
<dbReference type="PROSITE" id="PS51819">
    <property type="entry name" value="VOC"/>
    <property type="match status" value="1"/>
</dbReference>
<evidence type="ECO:0000259" key="2">
    <source>
        <dbReference type="PROSITE" id="PS51819"/>
    </source>
</evidence>
<dbReference type="SUPFAM" id="SSF54593">
    <property type="entry name" value="Glyoxalase/Bleomycin resistance protein/Dihydroxybiphenyl dioxygenase"/>
    <property type="match status" value="1"/>
</dbReference>
<dbReference type="InterPro" id="IPR029068">
    <property type="entry name" value="Glyas_Bleomycin-R_OHBP_Dase"/>
</dbReference>
<protein>
    <submittedName>
        <fullName evidence="3">Bleomycin resistance protein</fullName>
    </submittedName>
</protein>
<dbReference type="PANTHER" id="PTHR36113:SF6">
    <property type="entry name" value="FOSFOMYCIN RESISTANCE PROTEIN FOSX"/>
    <property type="match status" value="1"/>
</dbReference>
<dbReference type="PATRIC" id="fig|1141662.3.peg.1513"/>
<dbReference type="Proteomes" id="UP000009336">
    <property type="component" value="Unassembled WGS sequence"/>
</dbReference>
<organism evidence="3 4">
    <name type="scientific">Providencia burhodogranariea DSM 19968</name>
    <dbReference type="NCBI Taxonomy" id="1141662"/>
    <lineage>
        <taxon>Bacteria</taxon>
        <taxon>Pseudomonadati</taxon>
        <taxon>Pseudomonadota</taxon>
        <taxon>Gammaproteobacteria</taxon>
        <taxon>Enterobacterales</taxon>
        <taxon>Morganellaceae</taxon>
        <taxon>Providencia</taxon>
    </lineage>
</organism>
<dbReference type="EMBL" id="AKKL01000020">
    <property type="protein sequence ID" value="EKT62405.1"/>
    <property type="molecule type" value="Genomic_DNA"/>
</dbReference>
<evidence type="ECO:0000256" key="1">
    <source>
        <dbReference type="ARBA" id="ARBA00022723"/>
    </source>
</evidence>
<dbReference type="InterPro" id="IPR051332">
    <property type="entry name" value="Fosfomycin_Res_Enzymes"/>
</dbReference>